<evidence type="ECO:0000313" key="4">
    <source>
        <dbReference type="Proteomes" id="UP001044222"/>
    </source>
</evidence>
<dbReference type="InterPro" id="IPR006029">
    <property type="entry name" value="Neurotrans-gated_channel_TM"/>
</dbReference>
<comment type="caution">
    <text evidence="3">The sequence shown here is derived from an EMBL/GenBank/DDBJ whole genome shotgun (WGS) entry which is preliminary data.</text>
</comment>
<name>A0A9D3MR87_ANGAN</name>
<protein>
    <recommendedName>
        <fullName evidence="2">Neurotransmitter-gated ion-channel transmembrane domain-containing protein</fullName>
    </recommendedName>
</protein>
<proteinExistence type="predicted"/>
<organism evidence="3 4">
    <name type="scientific">Anguilla anguilla</name>
    <name type="common">European freshwater eel</name>
    <name type="synonym">Muraena anguilla</name>
    <dbReference type="NCBI Taxonomy" id="7936"/>
    <lineage>
        <taxon>Eukaryota</taxon>
        <taxon>Metazoa</taxon>
        <taxon>Chordata</taxon>
        <taxon>Craniata</taxon>
        <taxon>Vertebrata</taxon>
        <taxon>Euteleostomi</taxon>
        <taxon>Actinopterygii</taxon>
        <taxon>Neopterygii</taxon>
        <taxon>Teleostei</taxon>
        <taxon>Anguilliformes</taxon>
        <taxon>Anguillidae</taxon>
        <taxon>Anguilla</taxon>
    </lineage>
</organism>
<dbReference type="SUPFAM" id="SSF90112">
    <property type="entry name" value="Neurotransmitter-gated ion-channel transmembrane pore"/>
    <property type="match status" value="1"/>
</dbReference>
<keyword evidence="1" id="KW-1133">Transmembrane helix</keyword>
<dbReference type="Pfam" id="PF02932">
    <property type="entry name" value="Neur_chan_memb"/>
    <property type="match status" value="1"/>
</dbReference>
<dbReference type="InterPro" id="IPR036719">
    <property type="entry name" value="Neuro-gated_channel_TM_sf"/>
</dbReference>
<dbReference type="FunFam" id="1.20.58.390:FF:000031">
    <property type="entry name" value="Cholinergic receptor nicotinic beta 1 subunit"/>
    <property type="match status" value="1"/>
</dbReference>
<dbReference type="GO" id="GO:0016020">
    <property type="term" value="C:membrane"/>
    <property type="evidence" value="ECO:0007669"/>
    <property type="project" value="InterPro"/>
</dbReference>
<feature type="transmembrane region" description="Helical" evidence="1">
    <location>
        <begin position="128"/>
        <end position="146"/>
    </location>
</feature>
<feature type="domain" description="Neurotransmitter-gated ion-channel transmembrane" evidence="2">
    <location>
        <begin position="1"/>
        <end position="145"/>
    </location>
</feature>
<evidence type="ECO:0000313" key="3">
    <source>
        <dbReference type="EMBL" id="KAG5853325.1"/>
    </source>
</evidence>
<accession>A0A9D3MR87</accession>
<evidence type="ECO:0000259" key="2">
    <source>
        <dbReference type="Pfam" id="PF02932"/>
    </source>
</evidence>
<dbReference type="Gene3D" id="1.20.58.390">
    <property type="entry name" value="Neurotransmitter-gated ion-channel transmembrane domain"/>
    <property type="match status" value="1"/>
</dbReference>
<keyword evidence="1" id="KW-0812">Transmembrane</keyword>
<dbReference type="GO" id="GO:0006811">
    <property type="term" value="P:monoatomic ion transport"/>
    <property type="evidence" value="ECO:0007669"/>
    <property type="project" value="InterPro"/>
</dbReference>
<sequence length="161" mass="18443">MPMWVRRIFIHLLPRTWGSSGPKLNPLSLELHQRRATPMAVSRAADEYFIRKPSSNVFFPKPNRYQPEGLCTDLRRFIEGPSSFLTLPPDLKAAIQAVTFIAEQLQATKDYDALKEDWQYVAMVVDRLFLWIFVIFTSVGTLAIFTDASFNTTPSDPFMTP</sequence>
<gene>
    <name evidence="3" type="ORF">ANANG_G00072000</name>
</gene>
<dbReference type="EMBL" id="JAFIRN010000003">
    <property type="protein sequence ID" value="KAG5853325.1"/>
    <property type="molecule type" value="Genomic_DNA"/>
</dbReference>
<reference evidence="3" key="1">
    <citation type="submission" date="2021-01" db="EMBL/GenBank/DDBJ databases">
        <title>A chromosome-scale assembly of European eel, Anguilla anguilla.</title>
        <authorList>
            <person name="Henkel C."/>
            <person name="Jong-Raadsen S.A."/>
            <person name="Dufour S."/>
            <person name="Weltzien F.-A."/>
            <person name="Palstra A.P."/>
            <person name="Pelster B."/>
            <person name="Spaink H.P."/>
            <person name="Van Den Thillart G.E."/>
            <person name="Jansen H."/>
            <person name="Zahm M."/>
            <person name="Klopp C."/>
            <person name="Cedric C."/>
            <person name="Louis A."/>
            <person name="Berthelot C."/>
            <person name="Parey E."/>
            <person name="Roest Crollius H."/>
            <person name="Montfort J."/>
            <person name="Robinson-Rechavi M."/>
            <person name="Bucao C."/>
            <person name="Bouchez O."/>
            <person name="Gislard M."/>
            <person name="Lluch J."/>
            <person name="Milhes M."/>
            <person name="Lampietro C."/>
            <person name="Lopez Roques C."/>
            <person name="Donnadieu C."/>
            <person name="Braasch I."/>
            <person name="Desvignes T."/>
            <person name="Postlethwait J."/>
            <person name="Bobe J."/>
            <person name="Guiguen Y."/>
            <person name="Dirks R."/>
        </authorList>
    </citation>
    <scope>NUCLEOTIDE SEQUENCE</scope>
    <source>
        <strain evidence="3">Tag_6206</strain>
        <tissue evidence="3">Liver</tissue>
    </source>
</reference>
<dbReference type="InterPro" id="IPR038050">
    <property type="entry name" value="Neuro_actylchol_rec"/>
</dbReference>
<dbReference type="Proteomes" id="UP001044222">
    <property type="component" value="Unassembled WGS sequence"/>
</dbReference>
<keyword evidence="1" id="KW-0472">Membrane</keyword>
<dbReference type="AlphaFoldDB" id="A0A9D3MR87"/>
<keyword evidence="4" id="KW-1185">Reference proteome</keyword>
<evidence type="ECO:0000256" key="1">
    <source>
        <dbReference type="SAM" id="Phobius"/>
    </source>
</evidence>